<evidence type="ECO:0000256" key="1">
    <source>
        <dbReference type="SAM" id="MobiDB-lite"/>
    </source>
</evidence>
<accession>Q6IHD6</accession>
<name>Q6IHD6_DROME</name>
<protein>
    <submittedName>
        <fullName evidence="2">HDC02714</fullName>
    </submittedName>
</protein>
<reference evidence="2" key="1">
    <citation type="journal article" date="2003" name="Genome Biol.">
        <title>An integrated gene annotation and transcriptional profiling approach towards the full gene content of the Drosophila genome.</title>
        <authorList>
            <person name="Hild M."/>
            <person name="Beckmann B."/>
            <person name="Haas S.A."/>
            <person name="Koch B."/>
            <person name="Solovyev V."/>
            <person name="Busold C."/>
            <person name="Fellenberg K."/>
            <person name="Boutros M."/>
            <person name="Vingron M."/>
            <person name="Sauer F."/>
            <person name="Hoheisel J.D."/>
            <person name="Paro R."/>
        </authorList>
    </citation>
    <scope>NUCLEOTIDE SEQUENCE</scope>
</reference>
<proteinExistence type="predicted"/>
<feature type="compositionally biased region" description="Polar residues" evidence="1">
    <location>
        <begin position="107"/>
        <end position="120"/>
    </location>
</feature>
<gene>
    <name evidence="2" type="ORF">HDC02714</name>
</gene>
<feature type="region of interest" description="Disordered" evidence="1">
    <location>
        <begin position="93"/>
        <end position="131"/>
    </location>
</feature>
<dbReference type="AlphaFoldDB" id="Q6IHD6"/>
<evidence type="ECO:0000313" key="2">
    <source>
        <dbReference type="EMBL" id="DAA03679.1"/>
    </source>
</evidence>
<feature type="compositionally biased region" description="Basic and acidic residues" evidence="1">
    <location>
        <begin position="122"/>
        <end position="131"/>
    </location>
</feature>
<organism evidence="2">
    <name type="scientific">Drosophila melanogaster</name>
    <name type="common">Fruit fly</name>
    <dbReference type="NCBI Taxonomy" id="7227"/>
    <lineage>
        <taxon>Eukaryota</taxon>
        <taxon>Metazoa</taxon>
        <taxon>Ecdysozoa</taxon>
        <taxon>Arthropoda</taxon>
        <taxon>Hexapoda</taxon>
        <taxon>Insecta</taxon>
        <taxon>Pterygota</taxon>
        <taxon>Neoptera</taxon>
        <taxon>Endopterygota</taxon>
        <taxon>Diptera</taxon>
        <taxon>Brachycera</taxon>
        <taxon>Muscomorpha</taxon>
        <taxon>Ephydroidea</taxon>
        <taxon>Drosophilidae</taxon>
        <taxon>Drosophila</taxon>
        <taxon>Sophophora</taxon>
    </lineage>
</organism>
<dbReference type="EMBL" id="BK003480">
    <property type="protein sequence ID" value="DAA03679.1"/>
    <property type="molecule type" value="Genomic_DNA"/>
</dbReference>
<sequence>MVKGTSIQWYSGARHNDIHTAMGLWEKSTFDFVEINPLNRLKRPWDEVGKQVAKDARNVNVHGCCSCCCCCCCYKRVITDCCKHLRGEEKAEDEVEHEGLQDIRRLTGQQRPAENNARTGQRTRDDDNAAH</sequence>